<dbReference type="SMART" id="SM00028">
    <property type="entry name" value="TPR"/>
    <property type="match status" value="4"/>
</dbReference>
<evidence type="ECO:0008006" key="9">
    <source>
        <dbReference type="Google" id="ProtNLM"/>
    </source>
</evidence>
<dbReference type="PANTHER" id="PTHR13143:SF6">
    <property type="entry name" value="TETRATRICOPEPTIDE REPEAT PROTEIN 19, MITOCHONDRIAL"/>
    <property type="match status" value="1"/>
</dbReference>
<comment type="similarity">
    <text evidence="2">Belongs to the TTC19 family.</text>
</comment>
<keyword evidence="6" id="KW-0496">Mitochondrion</keyword>
<evidence type="ECO:0000256" key="6">
    <source>
        <dbReference type="ARBA" id="ARBA00023128"/>
    </source>
</evidence>
<dbReference type="SUPFAM" id="SSF48452">
    <property type="entry name" value="TPR-like"/>
    <property type="match status" value="2"/>
</dbReference>
<comment type="caution">
    <text evidence="7">The sequence shown here is derived from an EMBL/GenBank/DDBJ whole genome shotgun (WGS) entry which is preliminary data.</text>
</comment>
<gene>
    <name evidence="7" type="ORF">ILUMI_25811</name>
</gene>
<evidence type="ECO:0000256" key="3">
    <source>
        <dbReference type="ARBA" id="ARBA00022737"/>
    </source>
</evidence>
<accession>A0A8K0FZQ0</accession>
<reference evidence="7" key="1">
    <citation type="submission" date="2019-08" db="EMBL/GenBank/DDBJ databases">
        <title>The genome of the North American firefly Photinus pyralis.</title>
        <authorList>
            <consortium name="Photinus pyralis genome working group"/>
            <person name="Fallon T.R."/>
            <person name="Sander Lower S.E."/>
            <person name="Weng J.-K."/>
        </authorList>
    </citation>
    <scope>NUCLEOTIDE SEQUENCE</scope>
    <source>
        <strain evidence="7">TRF0915ILg1</strain>
        <tissue evidence="7">Whole body</tissue>
    </source>
</reference>
<dbReference type="Proteomes" id="UP000801492">
    <property type="component" value="Unassembled WGS sequence"/>
</dbReference>
<keyword evidence="4" id="KW-0802">TPR repeat</keyword>
<dbReference type="EMBL" id="VTPC01090978">
    <property type="protein sequence ID" value="KAF2880364.1"/>
    <property type="molecule type" value="Genomic_DNA"/>
</dbReference>
<sequence>MSAPFARFLKNVYSRVRSFQIQWRSNCLNYFRILNPVFFYAERRKHDVFYHYMRAFEVLPAATLLSKGIDTDVTPLDVEENITHLLALARIALEKGDIDRAEAILEMGLKISEDHSVYLGMPYMYDILTSIALAQGNVEKAERLLVNAVEKMIHIGMAEDNHHIVDFKLRLARIYSSFKDNDLAEIGFKTCLEAQKMKITNGDSSTRTGMLYVNILFWYGVHMIRNEHYGDAKQMLDKAYEYSIKIKGLSPYQEMVILYTLGDLNMELGQYDIALQNMLNAVLLGKGISSMDLPKCYAKLAKIYTKMGVYDQAKSSAMEAKKLATLFNHYDVLDEVSVILHEINLAEKEKKLLK</sequence>
<dbReference type="GO" id="GO:0034551">
    <property type="term" value="P:mitochondrial respiratory chain complex III assembly"/>
    <property type="evidence" value="ECO:0007669"/>
    <property type="project" value="InterPro"/>
</dbReference>
<dbReference type="OrthoDB" id="5986190at2759"/>
<evidence type="ECO:0000313" key="8">
    <source>
        <dbReference type="Proteomes" id="UP000801492"/>
    </source>
</evidence>
<dbReference type="InterPro" id="IPR040395">
    <property type="entry name" value="TTC19"/>
</dbReference>
<evidence type="ECO:0000313" key="7">
    <source>
        <dbReference type="EMBL" id="KAF2880364.1"/>
    </source>
</evidence>
<keyword evidence="5" id="KW-0809">Transit peptide</keyword>
<keyword evidence="8" id="KW-1185">Reference proteome</keyword>
<evidence type="ECO:0000256" key="4">
    <source>
        <dbReference type="ARBA" id="ARBA00022803"/>
    </source>
</evidence>
<name>A0A8K0FZQ0_IGNLU</name>
<protein>
    <recommendedName>
        <fullName evidence="9">MalT-like TPR region domain-containing protein</fullName>
    </recommendedName>
</protein>
<dbReference type="InterPro" id="IPR019734">
    <property type="entry name" value="TPR_rpt"/>
</dbReference>
<dbReference type="GO" id="GO:0005743">
    <property type="term" value="C:mitochondrial inner membrane"/>
    <property type="evidence" value="ECO:0007669"/>
    <property type="project" value="TreeGrafter"/>
</dbReference>
<keyword evidence="3" id="KW-0677">Repeat</keyword>
<evidence type="ECO:0000256" key="1">
    <source>
        <dbReference type="ARBA" id="ARBA00004173"/>
    </source>
</evidence>
<dbReference type="AlphaFoldDB" id="A0A8K0FZQ0"/>
<proteinExistence type="inferred from homology"/>
<dbReference type="PANTHER" id="PTHR13143">
    <property type="entry name" value="TETRATRICOPEPTIDE REPEAT PROTEIN 19"/>
    <property type="match status" value="1"/>
</dbReference>
<organism evidence="7 8">
    <name type="scientific">Ignelater luminosus</name>
    <name type="common">Cucubano</name>
    <name type="synonym">Pyrophorus luminosus</name>
    <dbReference type="NCBI Taxonomy" id="2038154"/>
    <lineage>
        <taxon>Eukaryota</taxon>
        <taxon>Metazoa</taxon>
        <taxon>Ecdysozoa</taxon>
        <taxon>Arthropoda</taxon>
        <taxon>Hexapoda</taxon>
        <taxon>Insecta</taxon>
        <taxon>Pterygota</taxon>
        <taxon>Neoptera</taxon>
        <taxon>Endopterygota</taxon>
        <taxon>Coleoptera</taxon>
        <taxon>Polyphaga</taxon>
        <taxon>Elateriformia</taxon>
        <taxon>Elateroidea</taxon>
        <taxon>Elateridae</taxon>
        <taxon>Agrypninae</taxon>
        <taxon>Pyrophorini</taxon>
        <taxon>Ignelater</taxon>
    </lineage>
</organism>
<evidence type="ECO:0000256" key="2">
    <source>
        <dbReference type="ARBA" id="ARBA00008219"/>
    </source>
</evidence>
<comment type="subcellular location">
    <subcellularLocation>
        <location evidence="1">Mitochondrion</location>
    </subcellularLocation>
</comment>
<dbReference type="InterPro" id="IPR011990">
    <property type="entry name" value="TPR-like_helical_dom_sf"/>
</dbReference>
<dbReference type="Pfam" id="PF13181">
    <property type="entry name" value="TPR_8"/>
    <property type="match status" value="1"/>
</dbReference>
<dbReference type="Gene3D" id="1.25.40.10">
    <property type="entry name" value="Tetratricopeptide repeat domain"/>
    <property type="match status" value="2"/>
</dbReference>
<evidence type="ECO:0000256" key="5">
    <source>
        <dbReference type="ARBA" id="ARBA00022946"/>
    </source>
</evidence>